<feature type="transmembrane region" description="Helical" evidence="6">
    <location>
        <begin position="138"/>
        <end position="156"/>
    </location>
</feature>
<feature type="transmembrane region" description="Helical" evidence="6">
    <location>
        <begin position="162"/>
        <end position="185"/>
    </location>
</feature>
<evidence type="ECO:0000313" key="8">
    <source>
        <dbReference type="EMBL" id="EGD54251.1"/>
    </source>
</evidence>
<name>F1YM00_9ACTN</name>
<evidence type="ECO:0000256" key="6">
    <source>
        <dbReference type="SAM" id="Phobius"/>
    </source>
</evidence>
<dbReference type="PANTHER" id="PTHR34820:SF4">
    <property type="entry name" value="INNER MEMBRANE PROTEIN YEBZ"/>
    <property type="match status" value="1"/>
</dbReference>
<comment type="subcellular location">
    <subcellularLocation>
        <location evidence="1">Cell membrane</location>
        <topology evidence="1">Multi-pass membrane protein</topology>
    </subcellularLocation>
</comment>
<dbReference type="Pfam" id="PF05425">
    <property type="entry name" value="CopD"/>
    <property type="match status" value="1"/>
</dbReference>
<feature type="transmembrane region" description="Helical" evidence="6">
    <location>
        <begin position="283"/>
        <end position="301"/>
    </location>
</feature>
<evidence type="ECO:0000259" key="7">
    <source>
        <dbReference type="Pfam" id="PF05425"/>
    </source>
</evidence>
<dbReference type="GO" id="GO:0006825">
    <property type="term" value="P:copper ion transport"/>
    <property type="evidence" value="ECO:0007669"/>
    <property type="project" value="InterPro"/>
</dbReference>
<gene>
    <name evidence="8" type="ORF">SCNU_14721</name>
</gene>
<evidence type="ECO:0000256" key="1">
    <source>
        <dbReference type="ARBA" id="ARBA00004651"/>
    </source>
</evidence>
<keyword evidence="5 6" id="KW-0472">Membrane</keyword>
<feature type="transmembrane region" description="Helical" evidence="6">
    <location>
        <begin position="12"/>
        <end position="32"/>
    </location>
</feature>
<reference evidence="8 9" key="1">
    <citation type="journal article" date="2011" name="J. Bacteriol.">
        <title>Draft Genome Sequence of Gordonia neofelifaecis NRRL B-59395, a Cholesterol-Degrading Actinomycete.</title>
        <authorList>
            <person name="Ge F."/>
            <person name="Li W."/>
            <person name="Chen G."/>
            <person name="Liu Y."/>
            <person name="Zhang G."/>
            <person name="Yong B."/>
            <person name="Wang Q."/>
            <person name="Wang N."/>
            <person name="Huang Z."/>
            <person name="Li W."/>
            <person name="Wang J."/>
            <person name="Wu C."/>
            <person name="Xie Q."/>
            <person name="Liu G."/>
        </authorList>
    </citation>
    <scope>NUCLEOTIDE SEQUENCE [LARGE SCALE GENOMIC DNA]</scope>
    <source>
        <strain evidence="8 9">NRRL B-59395</strain>
    </source>
</reference>
<dbReference type="InterPro" id="IPR032694">
    <property type="entry name" value="CopC/D"/>
</dbReference>
<keyword evidence="9" id="KW-1185">Reference proteome</keyword>
<dbReference type="GO" id="GO:0005886">
    <property type="term" value="C:plasma membrane"/>
    <property type="evidence" value="ECO:0007669"/>
    <property type="project" value="UniProtKB-SubCell"/>
</dbReference>
<feature type="transmembrane region" description="Helical" evidence="6">
    <location>
        <begin position="205"/>
        <end position="227"/>
    </location>
</feature>
<keyword evidence="2" id="KW-1003">Cell membrane</keyword>
<dbReference type="OrthoDB" id="4641923at2"/>
<evidence type="ECO:0000256" key="2">
    <source>
        <dbReference type="ARBA" id="ARBA00022475"/>
    </source>
</evidence>
<dbReference type="InterPro" id="IPR008457">
    <property type="entry name" value="Cu-R_CopD_dom"/>
</dbReference>
<feature type="transmembrane region" description="Helical" evidence="6">
    <location>
        <begin position="110"/>
        <end position="131"/>
    </location>
</feature>
<dbReference type="STRING" id="644548.SCNU_14721"/>
<dbReference type="EMBL" id="AEUD01000013">
    <property type="protein sequence ID" value="EGD54251.1"/>
    <property type="molecule type" value="Genomic_DNA"/>
</dbReference>
<feature type="domain" description="Copper resistance protein D" evidence="7">
    <location>
        <begin position="197"/>
        <end position="296"/>
    </location>
</feature>
<feature type="transmembrane region" description="Helical" evidence="6">
    <location>
        <begin position="67"/>
        <end position="90"/>
    </location>
</feature>
<dbReference type="eggNOG" id="COG1276">
    <property type="taxonomic scope" value="Bacteria"/>
</dbReference>
<evidence type="ECO:0000313" key="9">
    <source>
        <dbReference type="Proteomes" id="UP000035065"/>
    </source>
</evidence>
<dbReference type="RefSeq" id="WP_009680142.1">
    <property type="nucleotide sequence ID" value="NZ_AEUD01000013.1"/>
</dbReference>
<sequence>MSPTGVDGLRAALVSAGAALVVAGVALCWALAEPEPSAVAGAVSIAAVSLLLGLGALPFLDARPSLIAIAVTAGVWGIASVLDGWLQVAQNLGVSPWAVRVGDVTTGLESGLPVLIGLVGAVAILGWTFAAMRGDPPVPVVAVIAGVGVLALSVTGHGTDSAWIPVVLGVHSLSAAWWAGTLAALVVTVRGKGGWARSLPEFSRWALPAVGALTVTGVVVALVQVGVGPQLWATGYGRIVLAKTVLLIVVLGLAAWHRRSWVPRARRHGVSERESITRAGTELLLLSVVLGLAAGLATTATG</sequence>
<proteinExistence type="predicted"/>
<evidence type="ECO:0000256" key="3">
    <source>
        <dbReference type="ARBA" id="ARBA00022692"/>
    </source>
</evidence>
<evidence type="ECO:0000256" key="4">
    <source>
        <dbReference type="ARBA" id="ARBA00022989"/>
    </source>
</evidence>
<evidence type="ECO:0000256" key="5">
    <source>
        <dbReference type="ARBA" id="ARBA00023136"/>
    </source>
</evidence>
<feature type="transmembrane region" description="Helical" evidence="6">
    <location>
        <begin position="239"/>
        <end position="257"/>
    </location>
</feature>
<keyword evidence="3 6" id="KW-0812">Transmembrane</keyword>
<organism evidence="8 9">
    <name type="scientific">Gordonia neofelifaecis NRRL B-59395</name>
    <dbReference type="NCBI Taxonomy" id="644548"/>
    <lineage>
        <taxon>Bacteria</taxon>
        <taxon>Bacillati</taxon>
        <taxon>Actinomycetota</taxon>
        <taxon>Actinomycetes</taxon>
        <taxon>Mycobacteriales</taxon>
        <taxon>Gordoniaceae</taxon>
        <taxon>Gordonia</taxon>
    </lineage>
</organism>
<feature type="transmembrane region" description="Helical" evidence="6">
    <location>
        <begin position="38"/>
        <end position="60"/>
    </location>
</feature>
<dbReference type="Proteomes" id="UP000035065">
    <property type="component" value="Unassembled WGS sequence"/>
</dbReference>
<accession>F1YM00</accession>
<keyword evidence="4 6" id="KW-1133">Transmembrane helix</keyword>
<dbReference type="PANTHER" id="PTHR34820">
    <property type="entry name" value="INNER MEMBRANE PROTEIN YEBZ"/>
    <property type="match status" value="1"/>
</dbReference>
<comment type="caution">
    <text evidence="8">The sequence shown here is derived from an EMBL/GenBank/DDBJ whole genome shotgun (WGS) entry which is preliminary data.</text>
</comment>
<protein>
    <submittedName>
        <fullName evidence="8">Copper resistance D domain-containing protein</fullName>
    </submittedName>
</protein>
<dbReference type="AlphaFoldDB" id="F1YM00"/>